<evidence type="ECO:0000256" key="9">
    <source>
        <dbReference type="HAMAP-Rule" id="MF_01463"/>
    </source>
</evidence>
<feature type="region of interest" description="Disordered" evidence="11">
    <location>
        <begin position="272"/>
        <end position="291"/>
    </location>
</feature>
<feature type="transmembrane region" description="Helical" evidence="9">
    <location>
        <begin position="935"/>
        <end position="962"/>
    </location>
</feature>
<comment type="caution">
    <text evidence="15">The sequence shown here is derived from an EMBL/GenBank/DDBJ whole genome shotgun (WGS) entry which is preliminary data.</text>
</comment>
<dbReference type="PRINTS" id="PR01755">
    <property type="entry name" value="SECFTRNLCASE"/>
</dbReference>
<keyword evidence="16" id="KW-1185">Reference proteome</keyword>
<comment type="similarity">
    <text evidence="10">Belongs to the SecD/SecF family. SecF subfamily.</text>
</comment>
<dbReference type="RefSeq" id="WP_109263969.1">
    <property type="nucleotide sequence ID" value="NZ_QEWP01000005.1"/>
</dbReference>
<dbReference type="InterPro" id="IPR055344">
    <property type="entry name" value="SecD_SecF_C_bact"/>
</dbReference>
<keyword evidence="6 9" id="KW-1133">Transmembrane helix</keyword>
<reference evidence="15 16" key="1">
    <citation type="submission" date="2018-05" db="EMBL/GenBank/DDBJ databases">
        <title>Marinilabilia rubrum sp. nov., isolated from saltern sediment.</title>
        <authorList>
            <person name="Zhang R."/>
        </authorList>
    </citation>
    <scope>NUCLEOTIDE SEQUENCE [LARGE SCALE GENOMIC DNA]</scope>
    <source>
        <strain evidence="15 16">WTE16</strain>
    </source>
</reference>
<dbReference type="FunFam" id="1.20.1640.10:FF:000004">
    <property type="entry name" value="Protein translocase subunit SecD"/>
    <property type="match status" value="1"/>
</dbReference>
<feature type="compositionally biased region" description="Acidic residues" evidence="11">
    <location>
        <begin position="282"/>
        <end position="291"/>
    </location>
</feature>
<dbReference type="Pfam" id="PF22599">
    <property type="entry name" value="SecDF_P1_head"/>
    <property type="match status" value="1"/>
</dbReference>
<evidence type="ECO:0000256" key="11">
    <source>
        <dbReference type="SAM" id="MobiDB-lite"/>
    </source>
</evidence>
<feature type="domain" description="Protein export membrane protein SecD/SecF C-terminal" evidence="12">
    <location>
        <begin position="817"/>
        <end position="997"/>
    </location>
</feature>
<proteinExistence type="inferred from homology"/>
<evidence type="ECO:0000256" key="8">
    <source>
        <dbReference type="ARBA" id="ARBA00023136"/>
    </source>
</evidence>
<feature type="transmembrane region" description="Helical" evidence="9">
    <location>
        <begin position="644"/>
        <end position="668"/>
    </location>
</feature>
<dbReference type="PANTHER" id="PTHR30081">
    <property type="entry name" value="PROTEIN-EXPORT MEMBRANE PROTEIN SEC"/>
    <property type="match status" value="1"/>
</dbReference>
<dbReference type="InterPro" id="IPR005665">
    <property type="entry name" value="SecF_bac"/>
</dbReference>
<dbReference type="Pfam" id="PF07549">
    <property type="entry name" value="Sec_GG"/>
    <property type="match status" value="2"/>
</dbReference>
<dbReference type="Gene3D" id="1.20.1640.10">
    <property type="entry name" value="Multidrug efflux transporter AcrB transmembrane domain"/>
    <property type="match status" value="2"/>
</dbReference>
<protein>
    <recommendedName>
        <fullName evidence="9 10">Multifunctional fusion protein</fullName>
    </recommendedName>
    <domain>
        <recommendedName>
            <fullName evidence="9">Protein translocase subunit SecD</fullName>
        </recommendedName>
    </domain>
    <domain>
        <recommendedName>
            <fullName evidence="10">Protein-export membrane protein SecF</fullName>
        </recommendedName>
    </domain>
</protein>
<dbReference type="HAMAP" id="MF_01464_B">
    <property type="entry name" value="SecF_B"/>
    <property type="match status" value="1"/>
</dbReference>
<dbReference type="EMBL" id="QEWP01000005">
    <property type="protein sequence ID" value="PWD99868.1"/>
    <property type="molecule type" value="Genomic_DNA"/>
</dbReference>
<name>A0A2U2B9X7_9BACT</name>
<accession>A0A2U2B9X7</accession>
<gene>
    <name evidence="9" type="primary">secD</name>
    <name evidence="10" type="synonym">secF</name>
    <name evidence="15" type="ORF">DDZ16_08215</name>
</gene>
<feature type="transmembrane region" description="Helical" evidence="9">
    <location>
        <begin position="895"/>
        <end position="914"/>
    </location>
</feature>
<feature type="domain" description="SecDF P1 head subdomain" evidence="14">
    <location>
        <begin position="403"/>
        <end position="498"/>
    </location>
</feature>
<organism evidence="15 16">
    <name type="scientific">Marinilabilia rubra</name>
    <dbReference type="NCBI Taxonomy" id="2162893"/>
    <lineage>
        <taxon>Bacteria</taxon>
        <taxon>Pseudomonadati</taxon>
        <taxon>Bacteroidota</taxon>
        <taxon>Bacteroidia</taxon>
        <taxon>Marinilabiliales</taxon>
        <taxon>Marinilabiliaceae</taxon>
        <taxon>Marinilabilia</taxon>
    </lineage>
</organism>
<evidence type="ECO:0000256" key="10">
    <source>
        <dbReference type="HAMAP-Rule" id="MF_01464"/>
    </source>
</evidence>
<dbReference type="GO" id="GO:0006605">
    <property type="term" value="P:protein targeting"/>
    <property type="evidence" value="ECO:0007669"/>
    <property type="project" value="UniProtKB-UniRule"/>
</dbReference>
<evidence type="ECO:0000256" key="2">
    <source>
        <dbReference type="ARBA" id="ARBA00022448"/>
    </source>
</evidence>
<dbReference type="GO" id="GO:0065002">
    <property type="term" value="P:intracellular protein transmembrane transport"/>
    <property type="evidence" value="ECO:0007669"/>
    <property type="project" value="UniProtKB-UniRule"/>
</dbReference>
<comment type="function">
    <text evidence="9">Part of the Sec protein translocase complex. Interacts with the SecYEG preprotein conducting channel. SecDF uses the proton motive force (PMF) to complete protein translocation after the ATP-dependent function of SecA.</text>
</comment>
<evidence type="ECO:0000259" key="12">
    <source>
        <dbReference type="Pfam" id="PF02355"/>
    </source>
</evidence>
<sequence>MQNKGAIRLFAILLALVSLYQLIFTYQTRHVEQQAQEYAENRAGDDPNLISEYRFNYLDSMKNEVVYNFLFGLREYTYQECKEREINFGLDLKGGMNMILEVRVSDIVKALSNYNQDESFLEALRLARQREKTSTQDFITLFGEAFDEVAPEGRLAAIFNTVELRDKVDYNSTNEDVIKVIREEAQGAIDNAFNILRTRIDRFGVAQPNIQRLEQTGRILVELPGISDPERVRDLLQGTANLEFWETYNQEEIFQSLMQANQLTAEITAMEKSGVDSSTVDPEVEVDEQPEETDVALLDEIDSDSLAVEGDDQQVESLFSYLAPSGRPSSPVVGLAVSRDTSKVNSFLAIEEVQSLLPRDVLFMWTVKSIPGEDAQYWTNQQFDPNDELFQLVAIRVTSHDGRPPLEGDVVTGARSVTSQQGSYEIEMSMNSEGAKTWARLTKANIKKSIAVVLDGYVYSFPTVQNEITGGRSSITGDFTPQEAKDLANVLQSGKMPAPARIVEDTVVGPSLGAEAVDAGLKSFIWAFIAVLIYMVIYYGFKAGVVADLALVANMFFIMGVLAAFNAVLTLPGIAGIVLTIGMSVDANVLIYERIREEIKAGKGLKLAIADGYRNAFSAIIDANVTTFLTGLILFLFGTGPIKGFATTLMIGIATSFFSAFFITRLVYEALLKTKADIRFSTNLTRNLFKGAHILFIEKRNMFMVISGVLILVGIGSLGLRGLQQGIDFTGGRSYVVRFDEAVPATEVQSALKTAFDGANVEAKTFGGDNQIRITTNYMVDNDEKSADVEVETQLYNGLKSYVGDDVSRDQFLSDYRMSSQKVGPTIAADIRNKAGYAIFFSFVVIFLYILIRFRNWEFGLGALGAVAHDVLIVLGVFSLLYAVMPFSMEIDQSFIAAILTVIGYSINDTVVVFDRIREYRGLYPKRELKEVFNLAMNSTISRTLNTSLTTLVVLIIIFLFGSEVIQGFVFALIVGVVVGTYSSLFIASPIAYNFIEKRIKAKAKGKKK</sequence>
<evidence type="ECO:0000313" key="15">
    <source>
        <dbReference type="EMBL" id="PWD99868.1"/>
    </source>
</evidence>
<comment type="subunit">
    <text evidence="10">Forms a complex with SecD. Part of the essential Sec protein translocation apparatus which comprises SecA, SecYEG and auxiliary proteins SecDF. Other proteins may also be involved.</text>
</comment>
<keyword evidence="2 9" id="KW-0813">Transport</keyword>
<dbReference type="NCBIfam" id="TIGR00966">
    <property type="entry name" value="transloc_SecF"/>
    <property type="match status" value="1"/>
</dbReference>
<comment type="similarity">
    <text evidence="9">Belongs to the SecD/SecF family. SecD subfamily.</text>
</comment>
<dbReference type="HAMAP" id="MF_01463_B">
    <property type="entry name" value="SecD_B"/>
    <property type="match status" value="1"/>
</dbReference>
<evidence type="ECO:0000256" key="6">
    <source>
        <dbReference type="ARBA" id="ARBA00022989"/>
    </source>
</evidence>
<dbReference type="AlphaFoldDB" id="A0A2U2B9X7"/>
<evidence type="ECO:0000259" key="14">
    <source>
        <dbReference type="Pfam" id="PF22599"/>
    </source>
</evidence>
<evidence type="ECO:0000313" key="16">
    <source>
        <dbReference type="Proteomes" id="UP000244956"/>
    </source>
</evidence>
<feature type="transmembrane region" description="Helical" evidence="9">
    <location>
        <begin position="702"/>
        <end position="720"/>
    </location>
</feature>
<keyword evidence="4 9" id="KW-0812">Transmembrane</keyword>
<dbReference type="Proteomes" id="UP000244956">
    <property type="component" value="Unassembled WGS sequence"/>
</dbReference>
<dbReference type="Gene3D" id="3.30.70.3220">
    <property type="match status" value="1"/>
</dbReference>
<dbReference type="InterPro" id="IPR048631">
    <property type="entry name" value="SecD_1st"/>
</dbReference>
<dbReference type="InterPro" id="IPR022813">
    <property type="entry name" value="SecD/SecF_arch_bac"/>
</dbReference>
<comment type="subunit">
    <text evidence="9">Forms a complex with SecF. Part of the essential Sec protein translocation apparatus which comprises SecA, SecYEG and auxiliary proteins SecDF. Other proteins may also be involved.</text>
</comment>
<dbReference type="GO" id="GO:0043952">
    <property type="term" value="P:protein transport by the Sec complex"/>
    <property type="evidence" value="ECO:0007669"/>
    <property type="project" value="UniProtKB-UniRule"/>
</dbReference>
<feature type="transmembrane region" description="Helical" evidence="9">
    <location>
        <begin position="835"/>
        <end position="852"/>
    </location>
</feature>
<dbReference type="SUPFAM" id="SSF82866">
    <property type="entry name" value="Multidrug efflux transporter AcrB transmembrane domain"/>
    <property type="match status" value="2"/>
</dbReference>
<evidence type="ECO:0000256" key="5">
    <source>
        <dbReference type="ARBA" id="ARBA00022927"/>
    </source>
</evidence>
<dbReference type="Pfam" id="PF21760">
    <property type="entry name" value="SecD_1st"/>
    <property type="match status" value="1"/>
</dbReference>
<evidence type="ECO:0000256" key="3">
    <source>
        <dbReference type="ARBA" id="ARBA00022475"/>
    </source>
</evidence>
<dbReference type="OrthoDB" id="9805019at2"/>
<feature type="transmembrane region" description="Helical" evidence="9">
    <location>
        <begin position="548"/>
        <end position="568"/>
    </location>
</feature>
<feature type="domain" description="Protein translocase subunit SecDF P1" evidence="13">
    <location>
        <begin position="190"/>
        <end position="246"/>
    </location>
</feature>
<dbReference type="NCBIfam" id="NF009585">
    <property type="entry name" value="PRK13024.1-5"/>
    <property type="match status" value="1"/>
</dbReference>
<dbReference type="InterPro" id="IPR005791">
    <property type="entry name" value="SecD"/>
</dbReference>
<comment type="caution">
    <text evidence="9">Lacks conserved residue(s) required for the propagation of feature annotation.</text>
</comment>
<dbReference type="Gene3D" id="3.30.1360.200">
    <property type="match status" value="1"/>
</dbReference>
<keyword evidence="5 9" id="KW-0653">Protein transport</keyword>
<dbReference type="NCBIfam" id="TIGR01129">
    <property type="entry name" value="secD"/>
    <property type="match status" value="1"/>
</dbReference>
<dbReference type="GO" id="GO:0015450">
    <property type="term" value="F:protein-transporting ATPase activity"/>
    <property type="evidence" value="ECO:0007669"/>
    <property type="project" value="InterPro"/>
</dbReference>
<dbReference type="InterPro" id="IPR054384">
    <property type="entry name" value="SecDF_P1_head"/>
</dbReference>
<feature type="transmembrane region" description="Helical" evidence="9">
    <location>
        <begin position="859"/>
        <end position="883"/>
    </location>
</feature>
<evidence type="ECO:0000256" key="1">
    <source>
        <dbReference type="ARBA" id="ARBA00004651"/>
    </source>
</evidence>
<keyword evidence="7 9" id="KW-0811">Translocation</keyword>
<dbReference type="Pfam" id="PF02355">
    <property type="entry name" value="SecD_SecF_C"/>
    <property type="match status" value="2"/>
</dbReference>
<evidence type="ECO:0000256" key="4">
    <source>
        <dbReference type="ARBA" id="ARBA00022692"/>
    </source>
</evidence>
<comment type="subcellular location">
    <subcellularLocation>
        <location evidence="1 9">Cell membrane</location>
        <topology evidence="1 9">Multi-pass membrane protein</topology>
    </subcellularLocation>
</comment>
<dbReference type="GO" id="GO:0005886">
    <property type="term" value="C:plasma membrane"/>
    <property type="evidence" value="ECO:0007669"/>
    <property type="project" value="UniProtKB-SubCell"/>
</dbReference>
<dbReference type="PANTHER" id="PTHR30081:SF1">
    <property type="entry name" value="PROTEIN TRANSLOCASE SUBUNIT SECD"/>
    <property type="match status" value="1"/>
</dbReference>
<feature type="transmembrane region" description="Helical" evidence="9">
    <location>
        <begin position="574"/>
        <end position="595"/>
    </location>
</feature>
<keyword evidence="3 9" id="KW-1003">Cell membrane</keyword>
<keyword evidence="8 9" id="KW-0472">Membrane</keyword>
<feature type="domain" description="Protein export membrane protein SecD/SecF C-terminal" evidence="12">
    <location>
        <begin position="500"/>
        <end position="667"/>
    </location>
</feature>
<feature type="transmembrane region" description="Helical" evidence="9">
    <location>
        <begin position="968"/>
        <end position="996"/>
    </location>
</feature>
<feature type="transmembrane region" description="Helical" evidence="9">
    <location>
        <begin position="616"/>
        <end position="638"/>
    </location>
</feature>
<evidence type="ECO:0000256" key="7">
    <source>
        <dbReference type="ARBA" id="ARBA00023010"/>
    </source>
</evidence>
<dbReference type="InterPro" id="IPR022646">
    <property type="entry name" value="SecD/SecF_CS"/>
</dbReference>
<dbReference type="InterPro" id="IPR048634">
    <property type="entry name" value="SecD_SecF_C"/>
</dbReference>
<dbReference type="InterPro" id="IPR022645">
    <property type="entry name" value="SecD/SecF_bac"/>
</dbReference>
<dbReference type="NCBIfam" id="TIGR00916">
    <property type="entry name" value="2A0604s01"/>
    <property type="match status" value="2"/>
</dbReference>
<feature type="transmembrane region" description="Helical" evidence="9">
    <location>
        <begin position="524"/>
        <end position="541"/>
    </location>
</feature>
<evidence type="ECO:0000259" key="13">
    <source>
        <dbReference type="Pfam" id="PF21760"/>
    </source>
</evidence>